<dbReference type="GO" id="GO:0005886">
    <property type="term" value="C:plasma membrane"/>
    <property type="evidence" value="ECO:0007669"/>
    <property type="project" value="TreeGrafter"/>
</dbReference>
<protein>
    <submittedName>
        <fullName evidence="7">Rod shape-determining protein RodA</fullName>
    </submittedName>
</protein>
<feature type="transmembrane region" description="Helical" evidence="6">
    <location>
        <begin position="80"/>
        <end position="98"/>
    </location>
</feature>
<evidence type="ECO:0000256" key="5">
    <source>
        <dbReference type="ARBA" id="ARBA00023136"/>
    </source>
</evidence>
<comment type="subcellular location">
    <subcellularLocation>
        <location evidence="1">Membrane</location>
        <topology evidence="1">Multi-pass membrane protein</topology>
    </subcellularLocation>
</comment>
<comment type="caution">
    <text evidence="7">The sequence shown here is derived from an EMBL/GenBank/DDBJ whole genome shotgun (WGS) entry which is preliminary data.</text>
</comment>
<dbReference type="PANTHER" id="PTHR30474:SF1">
    <property type="entry name" value="PEPTIDOGLYCAN GLYCOSYLTRANSFERASE MRDB"/>
    <property type="match status" value="1"/>
</dbReference>
<dbReference type="GO" id="GO:0032153">
    <property type="term" value="C:cell division site"/>
    <property type="evidence" value="ECO:0007669"/>
    <property type="project" value="TreeGrafter"/>
</dbReference>
<dbReference type="InterPro" id="IPR001182">
    <property type="entry name" value="FtsW/RodA"/>
</dbReference>
<organism evidence="7 8">
    <name type="scientific">Candidatus Yanofskybacteria bacterium GW2011_GWD2_39_48</name>
    <dbReference type="NCBI Taxonomy" id="1619031"/>
    <lineage>
        <taxon>Bacteria</taxon>
        <taxon>Candidatus Yanofskyibacteriota</taxon>
    </lineage>
</organism>
<gene>
    <name evidence="7" type="ORF">UT53_C0042G0008</name>
</gene>
<dbReference type="GO" id="GO:0015648">
    <property type="term" value="F:lipid-linked peptidoglycan transporter activity"/>
    <property type="evidence" value="ECO:0007669"/>
    <property type="project" value="TreeGrafter"/>
</dbReference>
<proteinExistence type="predicted"/>
<feature type="transmembrane region" description="Helical" evidence="6">
    <location>
        <begin position="104"/>
        <end position="121"/>
    </location>
</feature>
<evidence type="ECO:0000313" key="7">
    <source>
        <dbReference type="EMBL" id="KKR22367.1"/>
    </source>
</evidence>
<evidence type="ECO:0000256" key="3">
    <source>
        <dbReference type="ARBA" id="ARBA00022960"/>
    </source>
</evidence>
<dbReference type="AlphaFoldDB" id="A0A0G0S9M2"/>
<reference evidence="7 8" key="1">
    <citation type="journal article" date="2015" name="Nature">
        <title>rRNA introns, odd ribosomes, and small enigmatic genomes across a large radiation of phyla.</title>
        <authorList>
            <person name="Brown C.T."/>
            <person name="Hug L.A."/>
            <person name="Thomas B.C."/>
            <person name="Sharon I."/>
            <person name="Castelle C.J."/>
            <person name="Singh A."/>
            <person name="Wilkins M.J."/>
            <person name="Williams K.H."/>
            <person name="Banfield J.F."/>
        </authorList>
    </citation>
    <scope>NUCLEOTIDE SEQUENCE [LARGE SCALE GENOMIC DNA]</scope>
</reference>
<evidence type="ECO:0000256" key="4">
    <source>
        <dbReference type="ARBA" id="ARBA00022989"/>
    </source>
</evidence>
<dbReference type="PANTHER" id="PTHR30474">
    <property type="entry name" value="CELL CYCLE PROTEIN"/>
    <property type="match status" value="1"/>
</dbReference>
<dbReference type="GO" id="GO:0008360">
    <property type="term" value="P:regulation of cell shape"/>
    <property type="evidence" value="ECO:0007669"/>
    <property type="project" value="UniProtKB-KW"/>
</dbReference>
<evidence type="ECO:0000256" key="2">
    <source>
        <dbReference type="ARBA" id="ARBA00022692"/>
    </source>
</evidence>
<feature type="transmembrane region" description="Helical" evidence="6">
    <location>
        <begin position="20"/>
        <end position="39"/>
    </location>
</feature>
<evidence type="ECO:0000256" key="1">
    <source>
        <dbReference type="ARBA" id="ARBA00004141"/>
    </source>
</evidence>
<dbReference type="PATRIC" id="fig|1619031.3.peg.582"/>
<dbReference type="EMBL" id="LBXD01000042">
    <property type="protein sequence ID" value="KKR22367.1"/>
    <property type="molecule type" value="Genomic_DNA"/>
</dbReference>
<dbReference type="Pfam" id="PF01098">
    <property type="entry name" value="FTSW_RODA_SPOVE"/>
    <property type="match status" value="1"/>
</dbReference>
<evidence type="ECO:0000256" key="6">
    <source>
        <dbReference type="SAM" id="Phobius"/>
    </source>
</evidence>
<evidence type="ECO:0000313" key="8">
    <source>
        <dbReference type="Proteomes" id="UP000034764"/>
    </source>
</evidence>
<feature type="transmembrane region" description="Helical" evidence="6">
    <location>
        <begin position="216"/>
        <end position="237"/>
    </location>
</feature>
<keyword evidence="4 6" id="KW-1133">Transmembrane helix</keyword>
<feature type="transmembrane region" description="Helical" evidence="6">
    <location>
        <begin position="282"/>
        <end position="300"/>
    </location>
</feature>
<keyword evidence="3" id="KW-0133">Cell shape</keyword>
<keyword evidence="2 6" id="KW-0812">Transmembrane</keyword>
<dbReference type="Proteomes" id="UP000034764">
    <property type="component" value="Unassembled WGS sequence"/>
</dbReference>
<feature type="transmembrane region" description="Helical" evidence="6">
    <location>
        <begin position="249"/>
        <end position="270"/>
    </location>
</feature>
<name>A0A0G0S9M2_9BACT</name>
<dbReference type="GO" id="GO:0051301">
    <property type="term" value="P:cell division"/>
    <property type="evidence" value="ECO:0007669"/>
    <property type="project" value="InterPro"/>
</dbReference>
<accession>A0A0G0S9M2</accession>
<feature type="transmembrane region" description="Helical" evidence="6">
    <location>
        <begin position="45"/>
        <end position="68"/>
    </location>
</feature>
<keyword evidence="5 6" id="KW-0472">Membrane</keyword>
<sequence>MIVFSFIDYRLLKNYSLPVLFFYLLAVFLLALTLYSRAIRGVNSWIILGNFTFEPSELAKLVLIILMAKYFSQRHILINHFRHIIISGIYYAIPAAIIILQPDLGSAIIFTLIWLGILLASGINKKHLAILAMIGVLLSGLSWYFVLKDYQKVRIISFVNPYKDPRGSGYNLIQSKIAIGSGYWFGSGFGKGQQVKLGFLPEPKNDFIFSATAEQFGLVGITSIIILISIIISRILYIGRRSVNNFGKLFSIGLSIFIFSHAFIGAAVNIGLMPVTGIPFPFLSYGGSNFVAIAVGLGIIQSIKRYG</sequence>
<feature type="transmembrane region" description="Helical" evidence="6">
    <location>
        <begin position="128"/>
        <end position="146"/>
    </location>
</feature>